<gene>
    <name evidence="1" type="ORF">Godav_004703</name>
</gene>
<accession>A0A7J8SNI4</accession>
<evidence type="ECO:0000313" key="1">
    <source>
        <dbReference type="EMBL" id="MBA0627156.1"/>
    </source>
</evidence>
<organism evidence="1 2">
    <name type="scientific">Gossypium davidsonii</name>
    <name type="common">Davidson's cotton</name>
    <name type="synonym">Gossypium klotzschianum subsp. davidsonii</name>
    <dbReference type="NCBI Taxonomy" id="34287"/>
    <lineage>
        <taxon>Eukaryota</taxon>
        <taxon>Viridiplantae</taxon>
        <taxon>Streptophyta</taxon>
        <taxon>Embryophyta</taxon>
        <taxon>Tracheophyta</taxon>
        <taxon>Spermatophyta</taxon>
        <taxon>Magnoliopsida</taxon>
        <taxon>eudicotyledons</taxon>
        <taxon>Gunneridae</taxon>
        <taxon>Pentapetalae</taxon>
        <taxon>rosids</taxon>
        <taxon>malvids</taxon>
        <taxon>Malvales</taxon>
        <taxon>Malvaceae</taxon>
        <taxon>Malvoideae</taxon>
        <taxon>Gossypium</taxon>
    </lineage>
</organism>
<keyword evidence="2" id="KW-1185">Reference proteome</keyword>
<feature type="non-terminal residue" evidence="1">
    <location>
        <position position="73"/>
    </location>
</feature>
<proteinExistence type="predicted"/>
<reference evidence="1 2" key="1">
    <citation type="journal article" date="2019" name="Genome Biol. Evol.">
        <title>Insights into the evolution of the New World diploid cottons (Gossypium, subgenus Houzingenia) based on genome sequencing.</title>
        <authorList>
            <person name="Grover C.E."/>
            <person name="Arick M.A. 2nd"/>
            <person name="Thrash A."/>
            <person name="Conover J.L."/>
            <person name="Sanders W.S."/>
            <person name="Peterson D.G."/>
            <person name="Frelichowski J.E."/>
            <person name="Scheffler J.A."/>
            <person name="Scheffler B.E."/>
            <person name="Wendel J.F."/>
        </authorList>
    </citation>
    <scope>NUCLEOTIDE SEQUENCE [LARGE SCALE GENOMIC DNA]</scope>
    <source>
        <strain evidence="1">27</strain>
        <tissue evidence="1">Leaf</tissue>
    </source>
</reference>
<dbReference type="Proteomes" id="UP000593561">
    <property type="component" value="Unassembled WGS sequence"/>
</dbReference>
<feature type="non-terminal residue" evidence="1">
    <location>
        <position position="1"/>
    </location>
</feature>
<comment type="caution">
    <text evidence="1">The sequence shown here is derived from an EMBL/GenBank/DDBJ whole genome shotgun (WGS) entry which is preliminary data.</text>
</comment>
<evidence type="ECO:0000313" key="2">
    <source>
        <dbReference type="Proteomes" id="UP000593561"/>
    </source>
</evidence>
<dbReference type="EMBL" id="JABFAC010000010">
    <property type="protein sequence ID" value="MBA0627156.1"/>
    <property type="molecule type" value="Genomic_DNA"/>
</dbReference>
<dbReference type="AlphaFoldDB" id="A0A7J8SNI4"/>
<sequence>CDTSICRARSILCPVLNTSVDNDSNWNWIHYLPCWLHHLHRLHEQYGALQLRTHSQLGLLYFPPSQVPHVHSI</sequence>
<protein>
    <submittedName>
        <fullName evidence="1">Uncharacterized protein</fullName>
    </submittedName>
</protein>
<name>A0A7J8SNI4_GOSDV</name>